<protein>
    <submittedName>
        <fullName evidence="6">Putative MAPEG superfamily protein</fullName>
    </submittedName>
</protein>
<dbReference type="AlphaFoldDB" id="A0A366ES07"/>
<gene>
    <name evidence="6" type="ORF">DFR50_13663</name>
</gene>
<dbReference type="Pfam" id="PF01124">
    <property type="entry name" value="MAPEG"/>
    <property type="match status" value="1"/>
</dbReference>
<dbReference type="GO" id="GO:0016020">
    <property type="term" value="C:membrane"/>
    <property type="evidence" value="ECO:0007669"/>
    <property type="project" value="UniProtKB-SubCell"/>
</dbReference>
<evidence type="ECO:0000256" key="2">
    <source>
        <dbReference type="ARBA" id="ARBA00022692"/>
    </source>
</evidence>
<dbReference type="PANTHER" id="PTHR35371">
    <property type="entry name" value="INNER MEMBRANE PROTEIN"/>
    <property type="match status" value="1"/>
</dbReference>
<dbReference type="SUPFAM" id="SSF161084">
    <property type="entry name" value="MAPEG domain-like"/>
    <property type="match status" value="1"/>
</dbReference>
<dbReference type="EMBL" id="QNRK01000036">
    <property type="protein sequence ID" value="RBP05171.1"/>
    <property type="molecule type" value="Genomic_DNA"/>
</dbReference>
<dbReference type="Proteomes" id="UP000253529">
    <property type="component" value="Unassembled WGS sequence"/>
</dbReference>
<evidence type="ECO:0000313" key="6">
    <source>
        <dbReference type="EMBL" id="RBP05171.1"/>
    </source>
</evidence>
<sequence>MTIAIWCILIAATLPYVAFSFVKGLDPNQPRYNVRDLAGRSIRAYGAHLNALETFPVFAAAVIVAHVVGGPSRAADVLAIVYVLVRLGHMAAYVAGRAPLRSAAFGLGQLCAVAIFVSPLFR</sequence>
<feature type="transmembrane region" description="Helical" evidence="5">
    <location>
        <begin position="102"/>
        <end position="121"/>
    </location>
</feature>
<dbReference type="Gene3D" id="1.20.120.550">
    <property type="entry name" value="Membrane associated eicosanoid/glutathione metabolism-like domain"/>
    <property type="match status" value="1"/>
</dbReference>
<evidence type="ECO:0000256" key="1">
    <source>
        <dbReference type="ARBA" id="ARBA00004370"/>
    </source>
</evidence>
<keyword evidence="4 5" id="KW-0472">Membrane</keyword>
<name>A0A366ES07_9HYPH</name>
<keyword evidence="7" id="KW-1185">Reference proteome</keyword>
<keyword evidence="2 5" id="KW-0812">Transmembrane</keyword>
<dbReference type="InterPro" id="IPR023352">
    <property type="entry name" value="MAPEG-like_dom_sf"/>
</dbReference>
<comment type="subcellular location">
    <subcellularLocation>
        <location evidence="1">Membrane</location>
    </subcellularLocation>
</comment>
<evidence type="ECO:0000256" key="5">
    <source>
        <dbReference type="SAM" id="Phobius"/>
    </source>
</evidence>
<dbReference type="InterPro" id="IPR001129">
    <property type="entry name" value="Membr-assoc_MAPEG"/>
</dbReference>
<accession>A0A366ES07</accession>
<organism evidence="6 7">
    <name type="scientific">Roseiarcus fermentans</name>
    <dbReference type="NCBI Taxonomy" id="1473586"/>
    <lineage>
        <taxon>Bacteria</taxon>
        <taxon>Pseudomonadati</taxon>
        <taxon>Pseudomonadota</taxon>
        <taxon>Alphaproteobacteria</taxon>
        <taxon>Hyphomicrobiales</taxon>
        <taxon>Roseiarcaceae</taxon>
        <taxon>Roseiarcus</taxon>
    </lineage>
</organism>
<feature type="transmembrane region" description="Helical" evidence="5">
    <location>
        <begin position="44"/>
        <end position="65"/>
    </location>
</feature>
<dbReference type="RefSeq" id="WP_113891981.1">
    <property type="nucleotide sequence ID" value="NZ_QNRK01000036.1"/>
</dbReference>
<proteinExistence type="predicted"/>
<reference evidence="6 7" key="1">
    <citation type="submission" date="2018-06" db="EMBL/GenBank/DDBJ databases">
        <title>Genomic Encyclopedia of Type Strains, Phase IV (KMG-IV): sequencing the most valuable type-strain genomes for metagenomic binning, comparative biology and taxonomic classification.</title>
        <authorList>
            <person name="Goeker M."/>
        </authorList>
    </citation>
    <scope>NUCLEOTIDE SEQUENCE [LARGE SCALE GENOMIC DNA]</scope>
    <source>
        <strain evidence="6 7">DSM 24875</strain>
    </source>
</reference>
<evidence type="ECO:0000313" key="7">
    <source>
        <dbReference type="Proteomes" id="UP000253529"/>
    </source>
</evidence>
<feature type="transmembrane region" description="Helical" evidence="5">
    <location>
        <begin position="77"/>
        <end position="96"/>
    </location>
</feature>
<dbReference type="OrthoDB" id="513661at2"/>
<keyword evidence="3 5" id="KW-1133">Transmembrane helix</keyword>
<dbReference type="PANTHER" id="PTHR35371:SF1">
    <property type="entry name" value="BLR7753 PROTEIN"/>
    <property type="match status" value="1"/>
</dbReference>
<comment type="caution">
    <text evidence="6">The sequence shown here is derived from an EMBL/GenBank/DDBJ whole genome shotgun (WGS) entry which is preliminary data.</text>
</comment>
<evidence type="ECO:0000256" key="3">
    <source>
        <dbReference type="ARBA" id="ARBA00022989"/>
    </source>
</evidence>
<evidence type="ECO:0000256" key="4">
    <source>
        <dbReference type="ARBA" id="ARBA00023136"/>
    </source>
</evidence>